<evidence type="ECO:0008006" key="3">
    <source>
        <dbReference type="Google" id="ProtNLM"/>
    </source>
</evidence>
<evidence type="ECO:0000313" key="1">
    <source>
        <dbReference type="EMBL" id="SDM91326.1"/>
    </source>
</evidence>
<dbReference type="RefSeq" id="WP_093208104.1">
    <property type="nucleotide sequence ID" value="NZ_FNGS01000010.1"/>
</dbReference>
<keyword evidence="2" id="KW-1185">Reference proteome</keyword>
<dbReference type="AlphaFoldDB" id="A0A1G9X4C9"/>
<reference evidence="1 2" key="1">
    <citation type="submission" date="2016-10" db="EMBL/GenBank/DDBJ databases">
        <authorList>
            <person name="de Groot N.N."/>
        </authorList>
    </citation>
    <scope>NUCLEOTIDE SEQUENCE [LARGE SCALE GENOMIC DNA]</scope>
    <source>
        <strain evidence="1 2">DSM 21668</strain>
    </source>
</reference>
<name>A0A1G9X4C9_9BACT</name>
<evidence type="ECO:0000313" key="2">
    <source>
        <dbReference type="Proteomes" id="UP000198901"/>
    </source>
</evidence>
<gene>
    <name evidence="1" type="ORF">SAMN04488090_4543</name>
</gene>
<accession>A0A1G9X4C9</accession>
<dbReference type="STRING" id="563176.SAMN04488090_4543"/>
<organism evidence="1 2">
    <name type="scientific">Siphonobacter aquaeclarae</name>
    <dbReference type="NCBI Taxonomy" id="563176"/>
    <lineage>
        <taxon>Bacteria</taxon>
        <taxon>Pseudomonadati</taxon>
        <taxon>Bacteroidota</taxon>
        <taxon>Cytophagia</taxon>
        <taxon>Cytophagales</taxon>
        <taxon>Cytophagaceae</taxon>
        <taxon>Siphonobacter</taxon>
    </lineage>
</organism>
<dbReference type="Proteomes" id="UP000198901">
    <property type="component" value="Unassembled WGS sequence"/>
</dbReference>
<proteinExistence type="predicted"/>
<protein>
    <recommendedName>
        <fullName evidence="3">DUF1835 domain-containing protein</fullName>
    </recommendedName>
</protein>
<sequence length="302" mass="33702">MEHLHVLNGDSTAVSFGGTGLPGRRAVWREALCEDRVAWHADPLAVLRERSSFFPDYERQVLAEWEVIAAHRGPVVLWFEFDLFCQINLLFLVSYLPDENPVFLICPGDHPEIPNFHGLGECNARQLAALYVTRIHLTEADRQAARLLWKAYTSPNPEALAAVRDTGPFVHFPAAISLHLQRFPSVTTGLNRIETFFLEQLLRKPAGLSTLLPAFWRAYPGFGFGDTQLKETLNDLVQYGLLANNGGDYSLAPDGHAVWAGSSDYVSRWTGSRWLGGCELASGQPVPRWNPAENTISRPPLQ</sequence>
<dbReference type="EMBL" id="FNGS01000010">
    <property type="protein sequence ID" value="SDM91326.1"/>
    <property type="molecule type" value="Genomic_DNA"/>
</dbReference>
<dbReference type="OrthoDB" id="127805at2"/>